<evidence type="ECO:0000256" key="2">
    <source>
        <dbReference type="ARBA" id="ARBA00022840"/>
    </source>
</evidence>
<dbReference type="GO" id="GO:0005737">
    <property type="term" value="C:cytoplasm"/>
    <property type="evidence" value="ECO:0007669"/>
    <property type="project" value="TreeGrafter"/>
</dbReference>
<keyword evidence="6" id="KW-1185">Reference proteome</keyword>
<feature type="domain" description="Protein kinase" evidence="3">
    <location>
        <begin position="57"/>
        <end position="307"/>
    </location>
</feature>
<organism evidence="4">
    <name type="scientific">Candidatus Berkiella cookevillensis</name>
    <dbReference type="NCBI Taxonomy" id="437022"/>
    <lineage>
        <taxon>Bacteria</taxon>
        <taxon>Pseudomonadati</taxon>
        <taxon>Pseudomonadota</taxon>
        <taxon>Gammaproteobacteria</taxon>
        <taxon>Candidatus Berkiellales</taxon>
        <taxon>Candidatus Berkiellaceae</taxon>
        <taxon>Candidatus Berkiella</taxon>
    </lineage>
</organism>
<dbReference type="PROSITE" id="PS50011">
    <property type="entry name" value="PROTEIN_KINASE_DOM"/>
    <property type="match status" value="1"/>
</dbReference>
<dbReference type="SMART" id="SM00220">
    <property type="entry name" value="S_TKc"/>
    <property type="match status" value="1"/>
</dbReference>
<dbReference type="PANTHER" id="PTHR24346:SF30">
    <property type="entry name" value="MATERNAL EMBRYONIC LEUCINE ZIPPER KINASE"/>
    <property type="match status" value="1"/>
</dbReference>
<keyword evidence="4" id="KW-0418">Kinase</keyword>
<dbReference type="PANTHER" id="PTHR24346">
    <property type="entry name" value="MAP/MICROTUBULE AFFINITY-REGULATING KINASE"/>
    <property type="match status" value="1"/>
</dbReference>
<name>A0A0Q9YL10_9GAMM</name>
<reference evidence="5" key="2">
    <citation type="journal article" date="2016" name="Genome Announc.">
        <title>Draft Genome Sequences of Two Novel Amoeba-Resistant Intranuclear Bacteria, 'Candidatus Berkiella cookevillensis' and 'Candidatus Berkiella aquae'.</title>
        <authorList>
            <person name="Mehari Y.T."/>
            <person name="Arivett B.A."/>
            <person name="Farone A.L."/>
            <person name="Gunderson J.H."/>
            <person name="Farone M.B."/>
        </authorList>
    </citation>
    <scope>NUCLEOTIDE SEQUENCE</scope>
    <source>
        <strain evidence="5">CC99</strain>
    </source>
</reference>
<evidence type="ECO:0000313" key="4">
    <source>
        <dbReference type="EMBL" id="KRG18258.1"/>
    </source>
</evidence>
<dbReference type="GO" id="GO:0004674">
    <property type="term" value="F:protein serine/threonine kinase activity"/>
    <property type="evidence" value="ECO:0007669"/>
    <property type="project" value="UniProtKB-KW"/>
</dbReference>
<keyword evidence="4" id="KW-0808">Transferase</keyword>
<dbReference type="Gene3D" id="3.30.200.20">
    <property type="entry name" value="Phosphorylase Kinase, domain 1"/>
    <property type="match status" value="1"/>
</dbReference>
<dbReference type="Gene3D" id="1.10.510.10">
    <property type="entry name" value="Transferase(Phosphotransferase) domain 1"/>
    <property type="match status" value="1"/>
</dbReference>
<evidence type="ECO:0000313" key="5">
    <source>
        <dbReference type="EMBL" id="MCS5708691.1"/>
    </source>
</evidence>
<keyword evidence="2" id="KW-0067">ATP-binding</keyword>
<reference evidence="5" key="3">
    <citation type="submission" date="2021-06" db="EMBL/GenBank/DDBJ databases">
        <title>Genomic Description and Analysis of Intracellular Bacteria, Candidatus Berkiella cookevillensis and Candidatus Berkiella aquae.</title>
        <authorList>
            <person name="Kidane D.T."/>
            <person name="Mehari Y.T."/>
            <person name="Rice F.C."/>
            <person name="Arivett B.A."/>
            <person name="Farone A.L."/>
            <person name="Berk S.G."/>
            <person name="Farone M.B."/>
        </authorList>
    </citation>
    <scope>NUCLEOTIDE SEQUENCE</scope>
    <source>
        <strain evidence="5">CC99</strain>
    </source>
</reference>
<dbReference type="GO" id="GO:0005524">
    <property type="term" value="F:ATP binding"/>
    <property type="evidence" value="ECO:0007669"/>
    <property type="project" value="UniProtKB-KW"/>
</dbReference>
<gene>
    <name evidence="5" type="ORF">CC99x_007190</name>
    <name evidence="4" type="ORF">CC99x_01700</name>
</gene>
<dbReference type="STRING" id="437022.CC99x_01700"/>
<dbReference type="AlphaFoldDB" id="A0A0Q9YL10"/>
<dbReference type="EMBL" id="LKHV02000001">
    <property type="protein sequence ID" value="MCS5708691.1"/>
    <property type="molecule type" value="Genomic_DNA"/>
</dbReference>
<evidence type="ECO:0000313" key="6">
    <source>
        <dbReference type="Proteomes" id="UP000051494"/>
    </source>
</evidence>
<sequence length="307" mass="35166">MSLTFSLIDNKAKSRFDGKNIQNTKNDQLRNISETENISLNCTVPCSANNTASYSIDRKTHTLKSGTEGSVRVAKNLNTNTFCLVKIKSSYNISELFSASRREYKLAKEYSDAYMLAYQEVQSKEQGKAYLFMNEISGRTIEEFNAEGLSAIECLRIIHNLLLELSVLGQKNINHNDINDSNIIIDDNFDIYFIDFGRSTKNTMNGLIYGYDFDAICEIIIDDLNLIRYDRELETLLRTKLDTAKDASDNFNYIDINDLILEVENRIHNSKDQKIPLKKRNQTEFFSSSTSPIDDHIFLTSAKKARY</sequence>
<dbReference type="Pfam" id="PF00069">
    <property type="entry name" value="Pkinase"/>
    <property type="match status" value="1"/>
</dbReference>
<dbReference type="GO" id="GO:0035556">
    <property type="term" value="P:intracellular signal transduction"/>
    <property type="evidence" value="ECO:0007669"/>
    <property type="project" value="TreeGrafter"/>
</dbReference>
<dbReference type="Proteomes" id="UP000051494">
    <property type="component" value="Unassembled WGS sequence"/>
</dbReference>
<dbReference type="InterPro" id="IPR011009">
    <property type="entry name" value="Kinase-like_dom_sf"/>
</dbReference>
<dbReference type="InterPro" id="IPR000719">
    <property type="entry name" value="Prot_kinase_dom"/>
</dbReference>
<evidence type="ECO:0000259" key="3">
    <source>
        <dbReference type="PROSITE" id="PS50011"/>
    </source>
</evidence>
<keyword evidence="4" id="KW-0723">Serine/threonine-protein kinase</keyword>
<accession>A0A0Q9YL10</accession>
<protein>
    <submittedName>
        <fullName evidence="4">Bifunctional UGMP family protein/serine/threonine protein kinase</fullName>
    </submittedName>
</protein>
<dbReference type="RefSeq" id="WP_057624785.1">
    <property type="nucleotide sequence ID" value="NZ_LKHV02000001.1"/>
</dbReference>
<dbReference type="EMBL" id="LKHV01000008">
    <property type="protein sequence ID" value="KRG18258.1"/>
    <property type="molecule type" value="Genomic_DNA"/>
</dbReference>
<reference evidence="4" key="1">
    <citation type="submission" date="2015-09" db="EMBL/GenBank/DDBJ databases">
        <title>Draft Genome Sequences of Two Novel Amoeba-resistant Intranuclear Bacteria, Candidatus Berkiella cookevillensis and Candidatus Berkiella aquae.</title>
        <authorList>
            <person name="Mehari Y.T."/>
            <person name="Arivett B.A."/>
            <person name="Farone A.L."/>
            <person name="Gunderson J.H."/>
            <person name="Farone M.B."/>
        </authorList>
    </citation>
    <scope>NUCLEOTIDE SEQUENCE [LARGE SCALE GENOMIC DNA]</scope>
    <source>
        <strain evidence="4">CC99</strain>
    </source>
</reference>
<keyword evidence="1" id="KW-0547">Nucleotide-binding</keyword>
<evidence type="ECO:0000256" key="1">
    <source>
        <dbReference type="ARBA" id="ARBA00022741"/>
    </source>
</evidence>
<dbReference type="SUPFAM" id="SSF56112">
    <property type="entry name" value="Protein kinase-like (PK-like)"/>
    <property type="match status" value="1"/>
</dbReference>
<comment type="caution">
    <text evidence="4">The sequence shown here is derived from an EMBL/GenBank/DDBJ whole genome shotgun (WGS) entry which is preliminary data.</text>
</comment>
<proteinExistence type="predicted"/>